<comment type="caution">
    <text evidence="1">The sequence shown here is derived from an EMBL/GenBank/DDBJ whole genome shotgun (WGS) entry which is preliminary data.</text>
</comment>
<proteinExistence type="predicted"/>
<sequence length="134" mass="15471">MYLVLHNIENGALQAKKITEQVNRKEFTVSHATDIFVALEKSINIYIENNFNHQLDGVEELLTEALSINKTDTIRAIKKSFYKHGELVKIMLGETEYSSLTKFLISFSEKALAVEMTRRREMSIQQMIIESPVY</sequence>
<dbReference type="RefSeq" id="WP_122235025.1">
    <property type="nucleotide sequence ID" value="NZ_RBOV01000166.1"/>
</dbReference>
<evidence type="ECO:0000313" key="1">
    <source>
        <dbReference type="EMBL" id="RMN11901.1"/>
    </source>
</evidence>
<dbReference type="Proteomes" id="UP000271468">
    <property type="component" value="Unassembled WGS sequence"/>
</dbReference>
<dbReference type="AlphaFoldDB" id="A0A3M3JP75"/>
<reference evidence="1 2" key="1">
    <citation type="submission" date="2018-08" db="EMBL/GenBank/DDBJ databases">
        <title>Recombination of ecologically and evolutionarily significant loci maintains genetic cohesion in the Pseudomonas syringae species complex.</title>
        <authorList>
            <person name="Dillon M."/>
            <person name="Thakur S."/>
            <person name="Almeida R.N.D."/>
            <person name="Weir B.S."/>
            <person name="Guttman D.S."/>
        </authorList>
    </citation>
    <scope>NUCLEOTIDE SEQUENCE [LARGE SCALE GENOMIC DNA]</scope>
    <source>
        <strain evidence="1 2">ICMP 12341</strain>
    </source>
</reference>
<gene>
    <name evidence="1" type="ORF">ALQ65_00602</name>
</gene>
<protein>
    <submittedName>
        <fullName evidence="1">Uncharacterized protein</fullName>
    </submittedName>
</protein>
<evidence type="ECO:0000313" key="2">
    <source>
        <dbReference type="Proteomes" id="UP000271468"/>
    </source>
</evidence>
<dbReference type="EMBL" id="RBOV01000166">
    <property type="protein sequence ID" value="RMN11901.1"/>
    <property type="molecule type" value="Genomic_DNA"/>
</dbReference>
<name>A0A3M3JP75_9PSED</name>
<accession>A0A3M3JP75</accession>
<organism evidence="1 2">
    <name type="scientific">Pseudomonas syringae pv. coriandricola</name>
    <dbReference type="NCBI Taxonomy" id="264453"/>
    <lineage>
        <taxon>Bacteria</taxon>
        <taxon>Pseudomonadati</taxon>
        <taxon>Pseudomonadota</taxon>
        <taxon>Gammaproteobacteria</taxon>
        <taxon>Pseudomonadales</taxon>
        <taxon>Pseudomonadaceae</taxon>
        <taxon>Pseudomonas</taxon>
    </lineage>
</organism>